<dbReference type="InterPro" id="IPR036749">
    <property type="entry name" value="Expansin_CBD_sf"/>
</dbReference>
<protein>
    <submittedName>
        <fullName evidence="5">Expansin (Peptidoglycan-binding protein)</fullName>
    </submittedName>
</protein>
<dbReference type="Gene3D" id="2.40.40.10">
    <property type="entry name" value="RlpA-like domain"/>
    <property type="match status" value="1"/>
</dbReference>
<dbReference type="InterPro" id="IPR007117">
    <property type="entry name" value="Expansin_CBD"/>
</dbReference>
<gene>
    <name evidence="5" type="ORF">BKA14_005135</name>
</gene>
<sequence length="318" mass="32882">MTGSRLFSPRWLAAGGAVVLAAILGVTLVLQNSGAACAAPPSTSAKKGKATYFFMEGTLGNCSFPSPPADDLYVALGQHNEYSQGAACGTYIDVTGPKGKTRVKVIDSCPECPAGHLDLSLKAFQKIGVKSDGIIPITYKAVPGAAVPGPLSVRVKEGSSRYWLSVLIDNHSNQLSSVKVAGSGGSFKNASREDFNYWTIPSGAGNGPFKVKVTDVYGNSVTVSHIKLAVGKTQKTTAKLGGSVVRQPETATPAKKAPAKKKLTEKTTKPTPKPTKTTASPTRAPLLESATTSPAAPTTQPAQLDANLAANADAPRCS</sequence>
<organism evidence="5 6">
    <name type="scientific">Paractinoplanes abujensis</name>
    <dbReference type="NCBI Taxonomy" id="882441"/>
    <lineage>
        <taxon>Bacteria</taxon>
        <taxon>Bacillati</taxon>
        <taxon>Actinomycetota</taxon>
        <taxon>Actinomycetes</taxon>
        <taxon>Micromonosporales</taxon>
        <taxon>Micromonosporaceae</taxon>
        <taxon>Paractinoplanes</taxon>
    </lineage>
</organism>
<dbReference type="InterPro" id="IPR009009">
    <property type="entry name" value="RlpA-like_DPBB"/>
</dbReference>
<dbReference type="Proteomes" id="UP000542742">
    <property type="component" value="Unassembled WGS sequence"/>
</dbReference>
<keyword evidence="1" id="KW-0732">Signal</keyword>
<feature type="domain" description="Expansin-like CBD" evidence="3">
    <location>
        <begin position="153"/>
        <end position="224"/>
    </location>
</feature>
<dbReference type="Gene3D" id="2.60.40.760">
    <property type="entry name" value="Expansin, cellulose-binding-like domain"/>
    <property type="match status" value="1"/>
</dbReference>
<dbReference type="CDD" id="cd22272">
    <property type="entry name" value="DPBB_EXLX1-like"/>
    <property type="match status" value="1"/>
</dbReference>
<dbReference type="Pfam" id="PF03330">
    <property type="entry name" value="DPBB_1"/>
    <property type="match status" value="1"/>
</dbReference>
<evidence type="ECO:0000313" key="6">
    <source>
        <dbReference type="Proteomes" id="UP000542742"/>
    </source>
</evidence>
<evidence type="ECO:0000256" key="2">
    <source>
        <dbReference type="SAM" id="MobiDB-lite"/>
    </source>
</evidence>
<evidence type="ECO:0000313" key="5">
    <source>
        <dbReference type="EMBL" id="MBB4694987.1"/>
    </source>
</evidence>
<dbReference type="InterPro" id="IPR049818">
    <property type="entry name" value="Expansin_EXLX1-like"/>
</dbReference>
<dbReference type="PANTHER" id="PTHR31836:SF21">
    <property type="entry name" value="EXPANSIN-LIKE PROTEIN 7"/>
    <property type="match status" value="1"/>
</dbReference>
<feature type="domain" description="RlpA-like protein double-psi beta-barrel" evidence="4">
    <location>
        <begin position="87"/>
        <end position="139"/>
    </location>
</feature>
<dbReference type="AlphaFoldDB" id="A0A7W7G3L6"/>
<feature type="region of interest" description="Disordered" evidence="2">
    <location>
        <begin position="237"/>
        <end position="318"/>
    </location>
</feature>
<feature type="compositionally biased region" description="Low complexity" evidence="2">
    <location>
        <begin position="274"/>
        <end position="318"/>
    </location>
</feature>
<dbReference type="InterPro" id="IPR051477">
    <property type="entry name" value="Expansin_CellWall"/>
</dbReference>
<evidence type="ECO:0000259" key="3">
    <source>
        <dbReference type="Pfam" id="PF01357"/>
    </source>
</evidence>
<evidence type="ECO:0000256" key="1">
    <source>
        <dbReference type="ARBA" id="ARBA00022729"/>
    </source>
</evidence>
<dbReference type="SUPFAM" id="SSF50685">
    <property type="entry name" value="Barwin-like endoglucanases"/>
    <property type="match status" value="1"/>
</dbReference>
<dbReference type="RefSeq" id="WP_184953399.1">
    <property type="nucleotide sequence ID" value="NZ_BOMC01000071.1"/>
</dbReference>
<evidence type="ECO:0000259" key="4">
    <source>
        <dbReference type="Pfam" id="PF03330"/>
    </source>
</evidence>
<dbReference type="PANTHER" id="PTHR31836">
    <property type="match status" value="1"/>
</dbReference>
<proteinExistence type="predicted"/>
<accession>A0A7W7G3L6</accession>
<keyword evidence="6" id="KW-1185">Reference proteome</keyword>
<dbReference type="Pfam" id="PF01357">
    <property type="entry name" value="Expansin_C"/>
    <property type="match status" value="1"/>
</dbReference>
<reference evidence="5 6" key="1">
    <citation type="submission" date="2020-08" db="EMBL/GenBank/DDBJ databases">
        <title>Sequencing the genomes of 1000 actinobacteria strains.</title>
        <authorList>
            <person name="Klenk H.-P."/>
        </authorList>
    </citation>
    <scope>NUCLEOTIDE SEQUENCE [LARGE SCALE GENOMIC DNA]</scope>
    <source>
        <strain evidence="5 6">DSM 45518</strain>
    </source>
</reference>
<dbReference type="InterPro" id="IPR036908">
    <property type="entry name" value="RlpA-like_sf"/>
</dbReference>
<name>A0A7W7G3L6_9ACTN</name>
<dbReference type="EMBL" id="JACHMF010000001">
    <property type="protein sequence ID" value="MBB4694987.1"/>
    <property type="molecule type" value="Genomic_DNA"/>
</dbReference>
<comment type="caution">
    <text evidence="5">The sequence shown here is derived from an EMBL/GenBank/DDBJ whole genome shotgun (WGS) entry which is preliminary data.</text>
</comment>
<dbReference type="NCBIfam" id="NF041144">
    <property type="entry name" value="expansin_EXLX1"/>
    <property type="match status" value="1"/>
</dbReference>
<dbReference type="SUPFAM" id="SSF49590">
    <property type="entry name" value="PHL pollen allergen"/>
    <property type="match status" value="1"/>
</dbReference>